<dbReference type="Proteomes" id="UP000245535">
    <property type="component" value="Unassembled WGS sequence"/>
</dbReference>
<evidence type="ECO:0000313" key="6">
    <source>
        <dbReference type="EMBL" id="PWJ33663.1"/>
    </source>
</evidence>
<organism evidence="6 7">
    <name type="scientific">Sediminitomix flava</name>
    <dbReference type="NCBI Taxonomy" id="379075"/>
    <lineage>
        <taxon>Bacteria</taxon>
        <taxon>Pseudomonadati</taxon>
        <taxon>Bacteroidota</taxon>
        <taxon>Cytophagia</taxon>
        <taxon>Cytophagales</taxon>
        <taxon>Flammeovirgaceae</taxon>
        <taxon>Sediminitomix</taxon>
    </lineage>
</organism>
<feature type="transmembrane region" description="Helical" evidence="4">
    <location>
        <begin position="249"/>
        <end position="268"/>
    </location>
</feature>
<evidence type="ECO:0000256" key="4">
    <source>
        <dbReference type="SAM" id="Phobius"/>
    </source>
</evidence>
<sequence length="629" mass="73613">MKNLALKNQFKWIGIFCILFCEILSHNLAYAQYETIRFQLTSIPESTPDSSQIYLVSSLNNWLTQDEKYQLQKDENGQYYIEIPKTDQPFQYKFTRGDWKNVEGNTIGDIRPNRFYEPYYTSPIDIEIQSWQDQVREIGKHVLIVITDIPEETPFDASLFLAADFNNWSTHNPEYKFNRDDDGHYYLKLPFGVEKFDFKITRGSWDSVEGRENGRAISNRKFDVTKDDWRHEIKISSWEDLSGKTMTPYMLLLLLSSFQGLMLIISIFGIQNNNRSANKYLALLILSISLVLIARVAMFYRDIFQVFPKLYLVPEFILFLYGPLFYTYIYKLSFKEKTWQKTGLHFIPFCIQLICYIPLWSMSNSDLILYVMNKDLDILFTFSGGIGLIFNFYYWYASKKILAKQSEKSYDYLSEEHKLNYLSGIMNVYVVCLIIWTVLYFSVGIAYLLSYEALHIKEFLIDTLWLTIAFVSFVMGYYAMNQAEILYIPEVHLNLSNKSLSSSVESKKGDAILSEIDLQLKKLLEIQMTDKTLYKNPRLNLTDLAKDMNCSTNDLSRVINDGFQKNFHDFINQYRIDAFIEEVSKDTKQEFTFLAHAYNVGFNSKTAFNRAFKKLVGATPSQYFQQKAG</sequence>
<dbReference type="EMBL" id="QGDO01000012">
    <property type="protein sequence ID" value="PWJ33663.1"/>
    <property type="molecule type" value="Genomic_DNA"/>
</dbReference>
<dbReference type="Pfam" id="PF12833">
    <property type="entry name" value="HTH_18"/>
    <property type="match status" value="1"/>
</dbReference>
<dbReference type="OrthoDB" id="5492415at2"/>
<gene>
    <name evidence="6" type="ORF">BC781_11210</name>
</gene>
<protein>
    <submittedName>
        <fullName evidence="6">Helix-turn-helix protein</fullName>
    </submittedName>
</protein>
<evidence type="ECO:0000256" key="3">
    <source>
        <dbReference type="ARBA" id="ARBA00023163"/>
    </source>
</evidence>
<accession>A0A315YVH8</accession>
<keyword evidence="4" id="KW-1133">Transmembrane helix</keyword>
<feature type="transmembrane region" description="Helical" evidence="4">
    <location>
        <begin position="419"/>
        <end position="447"/>
    </location>
</feature>
<evidence type="ECO:0000256" key="2">
    <source>
        <dbReference type="ARBA" id="ARBA00023125"/>
    </source>
</evidence>
<feature type="transmembrane region" description="Helical" evidence="4">
    <location>
        <begin position="312"/>
        <end position="330"/>
    </location>
</feature>
<keyword evidence="3" id="KW-0804">Transcription</keyword>
<keyword evidence="7" id="KW-1185">Reference proteome</keyword>
<dbReference type="PROSITE" id="PS01124">
    <property type="entry name" value="HTH_ARAC_FAMILY_2"/>
    <property type="match status" value="1"/>
</dbReference>
<feature type="transmembrane region" description="Helical" evidence="4">
    <location>
        <begin position="342"/>
        <end position="359"/>
    </location>
</feature>
<feature type="transmembrane region" description="Helical" evidence="4">
    <location>
        <begin position="459"/>
        <end position="480"/>
    </location>
</feature>
<dbReference type="InterPro" id="IPR013783">
    <property type="entry name" value="Ig-like_fold"/>
</dbReference>
<keyword evidence="1" id="KW-0805">Transcription regulation</keyword>
<keyword evidence="2" id="KW-0238">DNA-binding</keyword>
<dbReference type="RefSeq" id="WP_109623141.1">
    <property type="nucleotide sequence ID" value="NZ_QGDO01000012.1"/>
</dbReference>
<dbReference type="Gene3D" id="2.60.40.10">
    <property type="entry name" value="Immunoglobulins"/>
    <property type="match status" value="1"/>
</dbReference>
<feature type="transmembrane region" description="Helical" evidence="4">
    <location>
        <begin position="12"/>
        <end position="33"/>
    </location>
</feature>
<dbReference type="Gene3D" id="1.10.10.60">
    <property type="entry name" value="Homeodomain-like"/>
    <property type="match status" value="2"/>
</dbReference>
<dbReference type="AlphaFoldDB" id="A0A315YVH8"/>
<feature type="transmembrane region" description="Helical" evidence="4">
    <location>
        <begin position="379"/>
        <end position="398"/>
    </location>
</feature>
<evidence type="ECO:0000256" key="1">
    <source>
        <dbReference type="ARBA" id="ARBA00023015"/>
    </source>
</evidence>
<evidence type="ECO:0000313" key="7">
    <source>
        <dbReference type="Proteomes" id="UP000245535"/>
    </source>
</evidence>
<dbReference type="CDD" id="cd02688">
    <property type="entry name" value="E_set"/>
    <property type="match status" value="1"/>
</dbReference>
<feature type="transmembrane region" description="Helical" evidence="4">
    <location>
        <begin position="280"/>
        <end position="300"/>
    </location>
</feature>
<dbReference type="PANTHER" id="PTHR43280">
    <property type="entry name" value="ARAC-FAMILY TRANSCRIPTIONAL REGULATOR"/>
    <property type="match status" value="1"/>
</dbReference>
<evidence type="ECO:0000259" key="5">
    <source>
        <dbReference type="PROSITE" id="PS01124"/>
    </source>
</evidence>
<dbReference type="GO" id="GO:0043565">
    <property type="term" value="F:sequence-specific DNA binding"/>
    <property type="evidence" value="ECO:0007669"/>
    <property type="project" value="InterPro"/>
</dbReference>
<dbReference type="InterPro" id="IPR018060">
    <property type="entry name" value="HTH_AraC"/>
</dbReference>
<dbReference type="InterPro" id="IPR009057">
    <property type="entry name" value="Homeodomain-like_sf"/>
</dbReference>
<keyword evidence="4" id="KW-0812">Transmembrane</keyword>
<reference evidence="6 7" key="1">
    <citation type="submission" date="2018-03" db="EMBL/GenBank/DDBJ databases">
        <title>Genomic Encyclopedia of Archaeal and Bacterial Type Strains, Phase II (KMG-II): from individual species to whole genera.</title>
        <authorList>
            <person name="Goeker M."/>
        </authorList>
    </citation>
    <scope>NUCLEOTIDE SEQUENCE [LARGE SCALE GENOMIC DNA]</scope>
    <source>
        <strain evidence="6 7">DSM 28229</strain>
    </source>
</reference>
<dbReference type="SMART" id="SM00342">
    <property type="entry name" value="HTH_ARAC"/>
    <property type="match status" value="1"/>
</dbReference>
<keyword evidence="4" id="KW-0472">Membrane</keyword>
<proteinExistence type="predicted"/>
<dbReference type="GO" id="GO:0003700">
    <property type="term" value="F:DNA-binding transcription factor activity"/>
    <property type="evidence" value="ECO:0007669"/>
    <property type="project" value="InterPro"/>
</dbReference>
<dbReference type="SUPFAM" id="SSF46689">
    <property type="entry name" value="Homeodomain-like"/>
    <property type="match status" value="1"/>
</dbReference>
<name>A0A315YVH8_SEDFL</name>
<dbReference type="PANTHER" id="PTHR43280:SF29">
    <property type="entry name" value="ARAC-FAMILY TRANSCRIPTIONAL REGULATOR"/>
    <property type="match status" value="1"/>
</dbReference>
<feature type="domain" description="HTH araC/xylS-type" evidence="5">
    <location>
        <begin position="518"/>
        <end position="626"/>
    </location>
</feature>
<comment type="caution">
    <text evidence="6">The sequence shown here is derived from an EMBL/GenBank/DDBJ whole genome shotgun (WGS) entry which is preliminary data.</text>
</comment>